<accession>A0A5S9M5R3</accession>
<sequence>MAYIGDGNNVAHSLMIGCAQLGCDIAVASPKGYEPLQEVTDTAREFAKQSGAEVTVTTDPVAAVKDADVIYSDVFTSMGGKQKQRNVLLNLKNIKSITN</sequence>
<name>A0A5S9M5R3_BACIA</name>
<protein>
    <recommendedName>
        <fullName evidence="2">Aspartate/ornithine carbamoyltransferase Asp/Orn-binding domain-containing protein</fullName>
    </recommendedName>
</protein>
<proteinExistence type="predicted"/>
<dbReference type="Pfam" id="PF00185">
    <property type="entry name" value="OTCace"/>
    <property type="match status" value="1"/>
</dbReference>
<dbReference type="GO" id="GO:0016597">
    <property type="term" value="F:amino acid binding"/>
    <property type="evidence" value="ECO:0007669"/>
    <property type="project" value="InterPro"/>
</dbReference>
<evidence type="ECO:0000256" key="1">
    <source>
        <dbReference type="ARBA" id="ARBA00022679"/>
    </source>
</evidence>
<dbReference type="InterPro" id="IPR036901">
    <property type="entry name" value="Asp/Orn_carbamoylTrfase_sf"/>
</dbReference>
<dbReference type="PANTHER" id="PTHR45753">
    <property type="entry name" value="ORNITHINE CARBAMOYLTRANSFERASE, MITOCHONDRIAL"/>
    <property type="match status" value="1"/>
</dbReference>
<evidence type="ECO:0000259" key="2">
    <source>
        <dbReference type="Pfam" id="PF00185"/>
    </source>
</evidence>
<evidence type="ECO:0000313" key="4">
    <source>
        <dbReference type="Proteomes" id="UP000464658"/>
    </source>
</evidence>
<organism evidence="3 4">
    <name type="scientific">Bacillus safensis</name>
    <dbReference type="NCBI Taxonomy" id="561879"/>
    <lineage>
        <taxon>Bacteria</taxon>
        <taxon>Bacillati</taxon>
        <taxon>Bacillota</taxon>
        <taxon>Bacilli</taxon>
        <taxon>Bacillales</taxon>
        <taxon>Bacillaceae</taxon>
        <taxon>Bacillus</taxon>
    </lineage>
</organism>
<dbReference type="SUPFAM" id="SSF53671">
    <property type="entry name" value="Aspartate/ornithine carbamoyltransferase"/>
    <property type="match status" value="1"/>
</dbReference>
<dbReference type="GO" id="GO:0042450">
    <property type="term" value="P:L-arginine biosynthetic process via ornithine"/>
    <property type="evidence" value="ECO:0007669"/>
    <property type="project" value="TreeGrafter"/>
</dbReference>
<dbReference type="AlphaFoldDB" id="A0A5S9M5R3"/>
<dbReference type="GO" id="GO:0004585">
    <property type="term" value="F:ornithine carbamoyltransferase activity"/>
    <property type="evidence" value="ECO:0007669"/>
    <property type="project" value="TreeGrafter"/>
</dbReference>
<dbReference type="EMBL" id="AP021906">
    <property type="protein sequence ID" value="BBP88463.1"/>
    <property type="molecule type" value="Genomic_DNA"/>
</dbReference>
<feature type="domain" description="Aspartate/ornithine carbamoyltransferase Asp/Orn-binding" evidence="2">
    <location>
        <begin position="1"/>
        <end position="91"/>
    </location>
</feature>
<gene>
    <name evidence="3" type="ORF">BsIDN1_20810</name>
</gene>
<keyword evidence="1" id="KW-0808">Transferase</keyword>
<dbReference type="Proteomes" id="UP000464658">
    <property type="component" value="Chromosome"/>
</dbReference>
<dbReference type="PANTHER" id="PTHR45753:SF3">
    <property type="entry name" value="ORNITHINE TRANSCARBAMYLASE, MITOCHONDRIAL"/>
    <property type="match status" value="1"/>
</dbReference>
<dbReference type="GO" id="GO:0019240">
    <property type="term" value="P:citrulline biosynthetic process"/>
    <property type="evidence" value="ECO:0007669"/>
    <property type="project" value="TreeGrafter"/>
</dbReference>
<evidence type="ECO:0000313" key="3">
    <source>
        <dbReference type="EMBL" id="BBP88463.1"/>
    </source>
</evidence>
<reference evidence="3 4" key="1">
    <citation type="submission" date="2019-12" db="EMBL/GenBank/DDBJ databases">
        <title>Full genome sequence of a Bacillus safensis strain isolated from commercially available natto in Indonesia.</title>
        <authorList>
            <person name="Yoshida M."/>
            <person name="Uomi M."/>
            <person name="Waturangi D."/>
            <person name="Ekaputri J.J."/>
            <person name="Setiamarga D.H.E."/>
        </authorList>
    </citation>
    <scope>NUCLEOTIDE SEQUENCE [LARGE SCALE GENOMIC DNA]</scope>
    <source>
        <strain evidence="3 4">IDN1</strain>
    </source>
</reference>
<dbReference type="Gene3D" id="3.40.50.1370">
    <property type="entry name" value="Aspartate/ornithine carbamoyltransferase"/>
    <property type="match status" value="1"/>
</dbReference>
<dbReference type="InterPro" id="IPR006131">
    <property type="entry name" value="Asp_carbamoyltransf_Asp/Orn-bd"/>
</dbReference>